<evidence type="ECO:0000256" key="4">
    <source>
        <dbReference type="PIRNR" id="PIRNR011771"/>
    </source>
</evidence>
<dbReference type="GO" id="GO:0005634">
    <property type="term" value="C:nucleus"/>
    <property type="evidence" value="ECO:0007669"/>
    <property type="project" value="UniProtKB-SubCell"/>
</dbReference>
<keyword evidence="1 4" id="KW-0489">Methyltransferase</keyword>
<dbReference type="PANTHER" id="PTHR13271">
    <property type="entry name" value="UNCHARACTERIZED PUTATIVE METHYLTRANSFERASE"/>
    <property type="match status" value="1"/>
</dbReference>
<comment type="similarity">
    <text evidence="4">Belongs to the class V-like SAM-binding methyltransferase superfamily. Histone-lysine methyltransferase family. SETD6 subfamily.</text>
</comment>
<dbReference type="Gene3D" id="3.90.1410.10">
    <property type="entry name" value="set domain protein methyltransferase, domain 1"/>
    <property type="match status" value="1"/>
</dbReference>
<evidence type="ECO:0000313" key="6">
    <source>
        <dbReference type="EMBL" id="NDV31365.1"/>
    </source>
</evidence>
<evidence type="ECO:0000256" key="3">
    <source>
        <dbReference type="ARBA" id="ARBA00022691"/>
    </source>
</evidence>
<dbReference type="PANTHER" id="PTHR13271:SF34">
    <property type="entry name" value="N-LYSINE METHYLTRANSFERASE SETD6"/>
    <property type="match status" value="1"/>
</dbReference>
<evidence type="ECO:0000256" key="1">
    <source>
        <dbReference type="ARBA" id="ARBA00022603"/>
    </source>
</evidence>
<accession>A0A6B2L374</accession>
<evidence type="ECO:0000259" key="5">
    <source>
        <dbReference type="PROSITE" id="PS50280"/>
    </source>
</evidence>
<dbReference type="InterPro" id="IPR001214">
    <property type="entry name" value="SET_dom"/>
</dbReference>
<keyword evidence="4" id="KW-0539">Nucleus</keyword>
<keyword evidence="2 4" id="KW-0808">Transferase</keyword>
<protein>
    <recommendedName>
        <fullName evidence="4">N-lysine methyltransferase</fullName>
        <ecNumber evidence="4">2.1.1.-</ecNumber>
    </recommendedName>
</protein>
<dbReference type="EC" id="2.1.1.-" evidence="4"/>
<comment type="subcellular location">
    <subcellularLocation>
        <location evidence="4">Nucleus</location>
    </subcellularLocation>
</comment>
<dbReference type="InterPro" id="IPR046341">
    <property type="entry name" value="SET_dom_sf"/>
</dbReference>
<feature type="domain" description="SET" evidence="5">
    <location>
        <begin position="23"/>
        <end position="243"/>
    </location>
</feature>
<reference evidence="6" key="1">
    <citation type="journal article" date="2020" name="J. Eukaryot. Microbiol.">
        <title>De novo Sequencing, Assembly and Annotation of the Transcriptome for the Free-Living Testate Amoeba Arcella intermedia.</title>
        <authorList>
            <person name="Ribeiro G.M."/>
            <person name="Porfirio-Sousa A.L."/>
            <person name="Maurer-Alcala X.X."/>
            <person name="Katz L.A."/>
            <person name="Lahr D.J.G."/>
        </authorList>
    </citation>
    <scope>NUCLEOTIDE SEQUENCE</scope>
</reference>
<dbReference type="GO" id="GO:0016279">
    <property type="term" value="F:protein-lysine N-methyltransferase activity"/>
    <property type="evidence" value="ECO:0007669"/>
    <property type="project" value="UniProtKB-UniRule"/>
</dbReference>
<dbReference type="EMBL" id="GIBP01002396">
    <property type="protein sequence ID" value="NDV31365.1"/>
    <property type="molecule type" value="Transcribed_RNA"/>
</dbReference>
<dbReference type="AlphaFoldDB" id="A0A6B2L374"/>
<dbReference type="InterPro" id="IPR050600">
    <property type="entry name" value="SETD3_SETD6_MTase"/>
</dbReference>
<name>A0A6B2L374_9EUKA</name>
<dbReference type="InterPro" id="IPR011383">
    <property type="entry name" value="N-lys_methylase_SETD6"/>
</dbReference>
<dbReference type="InterPro" id="IPR036464">
    <property type="entry name" value="Rubisco_LSMT_subst-bd_sf"/>
</dbReference>
<dbReference type="PROSITE" id="PS50280">
    <property type="entry name" value="SET"/>
    <property type="match status" value="1"/>
</dbReference>
<dbReference type="Gene3D" id="3.90.1420.10">
    <property type="entry name" value="Rubisco LSMT, substrate-binding domain"/>
    <property type="match status" value="1"/>
</dbReference>
<organism evidence="6">
    <name type="scientific">Arcella intermedia</name>
    <dbReference type="NCBI Taxonomy" id="1963864"/>
    <lineage>
        <taxon>Eukaryota</taxon>
        <taxon>Amoebozoa</taxon>
        <taxon>Tubulinea</taxon>
        <taxon>Elardia</taxon>
        <taxon>Arcellinida</taxon>
        <taxon>Sphaerothecina</taxon>
        <taxon>Arcellidae</taxon>
        <taxon>Arcella</taxon>
    </lineage>
</organism>
<proteinExistence type="inferred from homology"/>
<sequence length="465" mass="53201">MEQGDLTAAFVEWMDKNNFRLNPNTELIKFADERGHSLVAKSKIPKGKFLFEIPSALILGPKTSGIPLKSSASFTRLNSWNKLIVSLMWEDLNPKSPWRPYLDILPKTLNTPLFWDTKDLELLAGTDVEAELGADVIRNDYDTNILPLIEENRSIFSKAVDHFPSYKRFGSLVMAYSFTNLNDEVVMVPMADMLNHKTGHNNARLFMSQGESDEEETSTPHLTYQMKTVKMVPPSAELYNTYGNLGNSTLLRRYGYTDDINNPFNTVGISNALLRKHYAQHPQIINRLDYLEKKDIYVKEEIFSVACANENEDSDLECENHMERLCFILRCLFCGDESWEGWKAALEEMEKKKGDEDGFQVEDIAMKYSKDKVSEELLSLLQVRLSLYPTTLEADLLQLNLKKDILQNANIKPSKKRKINQTQLQQADLPLNLKNALVARISEKNVLVNLINQLQSKPKPKKTKK</sequence>
<dbReference type="GO" id="GO:0032259">
    <property type="term" value="P:methylation"/>
    <property type="evidence" value="ECO:0007669"/>
    <property type="project" value="UniProtKB-KW"/>
</dbReference>
<dbReference type="PIRSF" id="PIRSF011771">
    <property type="entry name" value="RMS1_SET"/>
    <property type="match status" value="1"/>
</dbReference>
<dbReference type="SUPFAM" id="SSF82199">
    <property type="entry name" value="SET domain"/>
    <property type="match status" value="1"/>
</dbReference>
<evidence type="ECO:0000256" key="2">
    <source>
        <dbReference type="ARBA" id="ARBA00022679"/>
    </source>
</evidence>
<keyword evidence="3 4" id="KW-0949">S-adenosyl-L-methionine</keyword>
<comment type="function">
    <text evidence="4">Protein-lysine N-methyltransferase.</text>
</comment>